<keyword evidence="5" id="KW-1185">Reference proteome</keyword>
<evidence type="ECO:0000259" key="3">
    <source>
        <dbReference type="SMART" id="SM01135"/>
    </source>
</evidence>
<dbReference type="EMBL" id="JAOAOG010000346">
    <property type="protein sequence ID" value="KAJ6226000.1"/>
    <property type="molecule type" value="Genomic_DNA"/>
</dbReference>
<organism evidence="4 5">
    <name type="scientific">Anaeramoeba flamelloides</name>
    <dbReference type="NCBI Taxonomy" id="1746091"/>
    <lineage>
        <taxon>Eukaryota</taxon>
        <taxon>Metamonada</taxon>
        <taxon>Anaeramoebidae</taxon>
        <taxon>Anaeramoeba</taxon>
    </lineage>
</organism>
<protein>
    <submittedName>
        <fullName evidence="4">Lin-9</fullName>
    </submittedName>
</protein>
<keyword evidence="2" id="KW-0539">Nucleus</keyword>
<dbReference type="Pfam" id="PF06584">
    <property type="entry name" value="DIRP"/>
    <property type="match status" value="1"/>
</dbReference>
<name>A0ABQ8X0C4_9EUKA</name>
<evidence type="ECO:0000313" key="4">
    <source>
        <dbReference type="EMBL" id="KAJ6226000.1"/>
    </source>
</evidence>
<reference evidence="4" key="1">
    <citation type="submission" date="2022-08" db="EMBL/GenBank/DDBJ databases">
        <title>Novel sulfate-reducing endosymbionts in the free-living metamonad Anaeramoeba.</title>
        <authorList>
            <person name="Jerlstrom-Hultqvist J."/>
            <person name="Cepicka I."/>
            <person name="Gallot-Lavallee L."/>
            <person name="Salas-Leiva D."/>
            <person name="Curtis B.A."/>
            <person name="Zahonova K."/>
            <person name="Pipaliya S."/>
            <person name="Dacks J."/>
            <person name="Roger A.J."/>
        </authorList>
    </citation>
    <scope>NUCLEOTIDE SEQUENCE</scope>
    <source>
        <strain evidence="4">Schooner1</strain>
    </source>
</reference>
<dbReference type="PANTHER" id="PTHR21689:SF2">
    <property type="entry name" value="PROTEIN LIN-9 HOMOLOG"/>
    <property type="match status" value="1"/>
</dbReference>
<dbReference type="SMART" id="SM01135">
    <property type="entry name" value="DIRP"/>
    <property type="match status" value="1"/>
</dbReference>
<feature type="domain" description="DIRP" evidence="3">
    <location>
        <begin position="58"/>
        <end position="151"/>
    </location>
</feature>
<accession>A0ABQ8X0C4</accession>
<dbReference type="Proteomes" id="UP001150062">
    <property type="component" value="Unassembled WGS sequence"/>
</dbReference>
<evidence type="ECO:0000256" key="2">
    <source>
        <dbReference type="ARBA" id="ARBA00023242"/>
    </source>
</evidence>
<sequence>MTHKIRNEFQNKSRSSRKTHRIDSFKFQLQKPINYFLFDRLKYSLSRPVRKYCVFEWFYSDVDAIYFAKNDFKTYLKKQNKFPNGLALSRFEWSKLRTGLGKPRRFSSNFISEEHRKLNIYRKLFRKLATTKNGEHLLIPNGSYVVVNLQGEIYPGVVKKHRIVNNKISYLVSFEDSNMSNKFVKDTKIMSMSGKQRKISSKFENDHNYSQLMNSLDILIRQEQNNQSSSKEKEPLDEK</sequence>
<dbReference type="InterPro" id="IPR033471">
    <property type="entry name" value="DIRP"/>
</dbReference>
<dbReference type="PANTHER" id="PTHR21689">
    <property type="entry name" value="LIN-9"/>
    <property type="match status" value="1"/>
</dbReference>
<comment type="caution">
    <text evidence="4">The sequence shown here is derived from an EMBL/GenBank/DDBJ whole genome shotgun (WGS) entry which is preliminary data.</text>
</comment>
<dbReference type="InterPro" id="IPR010561">
    <property type="entry name" value="LIN-9/ALY1"/>
</dbReference>
<proteinExistence type="predicted"/>
<gene>
    <name evidence="4" type="ORF">M0813_00968</name>
</gene>
<evidence type="ECO:0000256" key="1">
    <source>
        <dbReference type="ARBA" id="ARBA00004123"/>
    </source>
</evidence>
<evidence type="ECO:0000313" key="5">
    <source>
        <dbReference type="Proteomes" id="UP001150062"/>
    </source>
</evidence>
<comment type="subcellular location">
    <subcellularLocation>
        <location evidence="1">Nucleus</location>
    </subcellularLocation>
</comment>